<dbReference type="Proteomes" id="UP000799779">
    <property type="component" value="Unassembled WGS sequence"/>
</dbReference>
<feature type="domain" description="Phospholipase/carboxylesterase/thioesterase" evidence="2">
    <location>
        <begin position="20"/>
        <end position="177"/>
    </location>
</feature>
<dbReference type="PANTHER" id="PTHR10655">
    <property type="entry name" value="LYSOPHOSPHOLIPASE-RELATED"/>
    <property type="match status" value="1"/>
</dbReference>
<dbReference type="GO" id="GO:0005737">
    <property type="term" value="C:cytoplasm"/>
    <property type="evidence" value="ECO:0007669"/>
    <property type="project" value="TreeGrafter"/>
</dbReference>
<keyword evidence="4" id="KW-1185">Reference proteome</keyword>
<dbReference type="SUPFAM" id="SSF53474">
    <property type="entry name" value="alpha/beta-Hydrolases"/>
    <property type="match status" value="1"/>
</dbReference>
<dbReference type="InterPro" id="IPR029058">
    <property type="entry name" value="AB_hydrolase_fold"/>
</dbReference>
<reference evidence="3" key="1">
    <citation type="journal article" date="2020" name="Stud. Mycol.">
        <title>101 Dothideomycetes genomes: a test case for predicting lifestyles and emergence of pathogens.</title>
        <authorList>
            <person name="Haridas S."/>
            <person name="Albert R."/>
            <person name="Binder M."/>
            <person name="Bloem J."/>
            <person name="Labutti K."/>
            <person name="Salamov A."/>
            <person name="Andreopoulos B."/>
            <person name="Baker S."/>
            <person name="Barry K."/>
            <person name="Bills G."/>
            <person name="Bluhm B."/>
            <person name="Cannon C."/>
            <person name="Castanera R."/>
            <person name="Culley D."/>
            <person name="Daum C."/>
            <person name="Ezra D."/>
            <person name="Gonzalez J."/>
            <person name="Henrissat B."/>
            <person name="Kuo A."/>
            <person name="Liang C."/>
            <person name="Lipzen A."/>
            <person name="Lutzoni F."/>
            <person name="Magnuson J."/>
            <person name="Mondo S."/>
            <person name="Nolan M."/>
            <person name="Ohm R."/>
            <person name="Pangilinan J."/>
            <person name="Park H.-J."/>
            <person name="Ramirez L."/>
            <person name="Alfaro M."/>
            <person name="Sun H."/>
            <person name="Tritt A."/>
            <person name="Yoshinaga Y."/>
            <person name="Zwiers L.-H."/>
            <person name="Turgeon B."/>
            <person name="Goodwin S."/>
            <person name="Spatafora J."/>
            <person name="Crous P."/>
            <person name="Grigoriev I."/>
        </authorList>
    </citation>
    <scope>NUCLEOTIDE SEQUENCE</scope>
    <source>
        <strain evidence="3">CBS 123094</strain>
    </source>
</reference>
<dbReference type="OrthoDB" id="2418081at2759"/>
<evidence type="ECO:0000313" key="3">
    <source>
        <dbReference type="EMBL" id="KAF2004961.1"/>
    </source>
</evidence>
<proteinExistence type="inferred from homology"/>
<organism evidence="3 4">
    <name type="scientific">Amniculicola lignicola CBS 123094</name>
    <dbReference type="NCBI Taxonomy" id="1392246"/>
    <lineage>
        <taxon>Eukaryota</taxon>
        <taxon>Fungi</taxon>
        <taxon>Dikarya</taxon>
        <taxon>Ascomycota</taxon>
        <taxon>Pezizomycotina</taxon>
        <taxon>Dothideomycetes</taxon>
        <taxon>Pleosporomycetidae</taxon>
        <taxon>Pleosporales</taxon>
        <taxon>Amniculicolaceae</taxon>
        <taxon>Amniculicola</taxon>
    </lineage>
</organism>
<evidence type="ECO:0000259" key="2">
    <source>
        <dbReference type="Pfam" id="PF02230"/>
    </source>
</evidence>
<dbReference type="GO" id="GO:0008474">
    <property type="term" value="F:palmitoyl-(protein) hydrolase activity"/>
    <property type="evidence" value="ECO:0007669"/>
    <property type="project" value="TreeGrafter"/>
</dbReference>
<accession>A0A6A5WXT1</accession>
<dbReference type="Pfam" id="PF02230">
    <property type="entry name" value="Abhydrolase_2"/>
    <property type="match status" value="2"/>
</dbReference>
<feature type="domain" description="Phospholipase/carboxylesterase/thioesterase" evidence="2">
    <location>
        <begin position="240"/>
        <end position="299"/>
    </location>
</feature>
<gene>
    <name evidence="3" type="ORF">P154DRAFT_23104</name>
</gene>
<evidence type="ECO:0000313" key="4">
    <source>
        <dbReference type="Proteomes" id="UP000799779"/>
    </source>
</evidence>
<dbReference type="PANTHER" id="PTHR10655:SF64">
    <property type="entry name" value="PHOSPHOLIPASE_CARBOXYLESTERASE_THIOESTERASE DOMAIN-CONTAINING PROTEIN"/>
    <property type="match status" value="1"/>
</dbReference>
<comment type="similarity">
    <text evidence="1">Belongs to the AB hydrolase superfamily. AB hydrolase 2 family.</text>
</comment>
<dbReference type="GO" id="GO:0052689">
    <property type="term" value="F:carboxylic ester hydrolase activity"/>
    <property type="evidence" value="ECO:0007669"/>
    <property type="project" value="TreeGrafter"/>
</dbReference>
<evidence type="ECO:0000256" key="1">
    <source>
        <dbReference type="ARBA" id="ARBA00006499"/>
    </source>
</evidence>
<dbReference type="InterPro" id="IPR003140">
    <property type="entry name" value="PLipase/COase/thioEstase"/>
</dbReference>
<dbReference type="Gene3D" id="3.40.50.1820">
    <property type="entry name" value="alpha/beta hydrolase"/>
    <property type="match status" value="1"/>
</dbReference>
<name>A0A6A5WXT1_9PLEO</name>
<dbReference type="InterPro" id="IPR050565">
    <property type="entry name" value="LYPA1-2/EST-like"/>
</dbReference>
<protein>
    <submittedName>
        <fullName evidence="3">Phospholipase/carboxylesterase family protein-like protein</fullName>
    </submittedName>
</protein>
<dbReference type="AlphaFoldDB" id="A0A6A5WXT1"/>
<dbReference type="EMBL" id="ML977565">
    <property type="protein sequence ID" value="KAF2004961.1"/>
    <property type="molecule type" value="Genomic_DNA"/>
</dbReference>
<sequence length="307" mass="34339">MSSSKTPNYPQPLVFGPLFAHKSTIIALHGRGSTAEKFATPLLNHTVASLPSSSSTETPQSFQSHFPNTKFIFPTASLRRAVFYNRSLTHQWFDMYPLDQFSPEHKQHVQTRGLRESVTYVHTLIEDAVKEVGAKNVVLMGLSQGCAVSLTSLLIWRGPPLGAFLGMCGWCPLRQGMLEAIGDETGEEAMPEEDDMFELSDDNLAEADTRSKLEKARDWLQEELDISNETGHRENPPLGDMAVFLGHGSEDVKVPAELGRLATTSLQHLDVNVTHRHYDGLSHWYSNDMLRDMIMFIQQSQKARELG</sequence>